<comment type="catalytic activity">
    <reaction evidence="1 10">
        <text>Random hydrolysis of (1-&gt;6)-alpha-D-mannosidic linkages in unbranched (1-&gt;6)-mannans.</text>
        <dbReference type="EC" id="3.2.1.101"/>
    </reaction>
</comment>
<evidence type="ECO:0000256" key="4">
    <source>
        <dbReference type="ARBA" id="ARBA00012350"/>
    </source>
</evidence>
<dbReference type="HOGENOM" id="CLU_025694_1_2_1"/>
<organism evidence="12 13">
    <name type="scientific">Coniosporium apollinis (strain CBS 100218)</name>
    <name type="common">Rock-inhabiting black yeast</name>
    <dbReference type="NCBI Taxonomy" id="1168221"/>
    <lineage>
        <taxon>Eukaryota</taxon>
        <taxon>Fungi</taxon>
        <taxon>Dikarya</taxon>
        <taxon>Ascomycota</taxon>
        <taxon>Pezizomycotina</taxon>
        <taxon>Dothideomycetes</taxon>
        <taxon>Dothideomycetes incertae sedis</taxon>
        <taxon>Coniosporium</taxon>
    </lineage>
</organism>
<evidence type="ECO:0000256" key="10">
    <source>
        <dbReference type="PIRNR" id="PIRNR016302"/>
    </source>
</evidence>
<dbReference type="STRING" id="1168221.R7YXW9"/>
<dbReference type="GeneID" id="19903067"/>
<name>R7YXW9_CONA1</name>
<evidence type="ECO:0000256" key="5">
    <source>
        <dbReference type="ARBA" id="ARBA00022729"/>
    </source>
</evidence>
<evidence type="ECO:0000256" key="8">
    <source>
        <dbReference type="ARBA" id="ARBA00023180"/>
    </source>
</evidence>
<evidence type="ECO:0000256" key="6">
    <source>
        <dbReference type="ARBA" id="ARBA00022801"/>
    </source>
</evidence>
<keyword evidence="9 10" id="KW-0326">Glycosidase</keyword>
<accession>R7YXW9</accession>
<dbReference type="RefSeq" id="XP_007781828.1">
    <property type="nucleotide sequence ID" value="XM_007783638.1"/>
</dbReference>
<dbReference type="PIRSF" id="PIRSF016302">
    <property type="entry name" value="Man_a_manosd"/>
    <property type="match status" value="1"/>
</dbReference>
<dbReference type="Gene3D" id="1.50.10.20">
    <property type="match status" value="1"/>
</dbReference>
<evidence type="ECO:0000256" key="7">
    <source>
        <dbReference type="ARBA" id="ARBA00023136"/>
    </source>
</evidence>
<comment type="similarity">
    <text evidence="3 10">Belongs to the glycosyl hydrolase 76 family.</text>
</comment>
<dbReference type="PANTHER" id="PTHR12145">
    <property type="entry name" value="MANNAN ENDO-1,6-ALPHA-MANNOSIDASE DCW1"/>
    <property type="match status" value="1"/>
</dbReference>
<dbReference type="EMBL" id="JH767581">
    <property type="protein sequence ID" value="EON66511.1"/>
    <property type="molecule type" value="Genomic_DNA"/>
</dbReference>
<dbReference type="Pfam" id="PF03663">
    <property type="entry name" value="Glyco_hydro_76"/>
    <property type="match status" value="1"/>
</dbReference>
<keyword evidence="13" id="KW-1185">Reference proteome</keyword>
<protein>
    <recommendedName>
        <fullName evidence="4 10">Mannan endo-1,6-alpha-mannosidase</fullName>
        <ecNumber evidence="4 10">3.2.1.101</ecNumber>
    </recommendedName>
</protein>
<dbReference type="OrthoDB" id="4187847at2759"/>
<dbReference type="OMA" id="FPDPYYW"/>
<sequence>MGYYTGDVNGAIGIFPDPYYWWEAGAVWGAMVDYWYLTGDDQYNDVVSEALQSQVGPNANYMPPNQTRTLGNDDQAFWGLAALTAAERSFPRPPPNQPQWLALAQAVFDSQAPRWDTGTCGGGLKWQIFTFNSGYNYKNAISTGTFFQLAARLYQYTGNQTYADWATTAYEWATNVGLINDEYHIFDGTDDTTNCTQINHIQWSANAGLFIYGSAVMYNMTSSNTWRTRTDSLLSANLRIFTYSVESQPSGGIPDVIYEPACEPIGRCNVDQLAFRGLFARWLSRTAIAAPFTTDAIFPVLGVSAEAAAEACDPECGARWYRPGDNAERGLSPQLSALEVIQANLVGQARRFADGNSSTVGSGNGTGMAPNGTQGAPNGTQATASGTSAPIETQSTNTAPGSAVCGAVAVIVAGLAIAGLL</sequence>
<dbReference type="EC" id="3.2.1.101" evidence="4 10"/>
<feature type="compositionally biased region" description="Polar residues" evidence="11">
    <location>
        <begin position="371"/>
        <end position="398"/>
    </location>
</feature>
<gene>
    <name evidence="12" type="ORF">W97_05756</name>
</gene>
<evidence type="ECO:0000313" key="13">
    <source>
        <dbReference type="Proteomes" id="UP000016924"/>
    </source>
</evidence>
<dbReference type="GO" id="GO:0012505">
    <property type="term" value="C:endomembrane system"/>
    <property type="evidence" value="ECO:0007669"/>
    <property type="project" value="UniProtKB-SubCell"/>
</dbReference>
<dbReference type="InterPro" id="IPR008928">
    <property type="entry name" value="6-hairpin_glycosidase_sf"/>
</dbReference>
<dbReference type="InterPro" id="IPR005198">
    <property type="entry name" value="Glyco_hydro_76"/>
</dbReference>
<reference evidence="13" key="1">
    <citation type="submission" date="2012-06" db="EMBL/GenBank/DDBJ databases">
        <title>The genome sequence of Coniosporium apollinis CBS 100218.</title>
        <authorList>
            <consortium name="The Broad Institute Genome Sequencing Platform"/>
            <person name="Cuomo C."/>
            <person name="Gorbushina A."/>
            <person name="Noack S."/>
            <person name="Walker B."/>
            <person name="Young S.K."/>
            <person name="Zeng Q."/>
            <person name="Gargeya S."/>
            <person name="Fitzgerald M."/>
            <person name="Haas B."/>
            <person name="Abouelleil A."/>
            <person name="Alvarado L."/>
            <person name="Arachchi H.M."/>
            <person name="Berlin A.M."/>
            <person name="Chapman S.B."/>
            <person name="Goldberg J."/>
            <person name="Griggs A."/>
            <person name="Gujja S."/>
            <person name="Hansen M."/>
            <person name="Howarth C."/>
            <person name="Imamovic A."/>
            <person name="Larimer J."/>
            <person name="McCowan C."/>
            <person name="Montmayeur A."/>
            <person name="Murphy C."/>
            <person name="Neiman D."/>
            <person name="Pearson M."/>
            <person name="Priest M."/>
            <person name="Roberts A."/>
            <person name="Saif S."/>
            <person name="Shea T."/>
            <person name="Sisk P."/>
            <person name="Sykes S."/>
            <person name="Wortman J."/>
            <person name="Nusbaum C."/>
            <person name="Birren B."/>
        </authorList>
    </citation>
    <scope>NUCLEOTIDE SEQUENCE [LARGE SCALE GENOMIC DNA]</scope>
    <source>
        <strain evidence="13">CBS 100218</strain>
    </source>
</reference>
<keyword evidence="6 10" id="KW-0378">Hydrolase</keyword>
<dbReference type="PANTHER" id="PTHR12145:SF36">
    <property type="entry name" value="MANNAN ENDO-1,6-ALPHA-MANNOSIDASE DCW1"/>
    <property type="match status" value="1"/>
</dbReference>
<keyword evidence="8" id="KW-0325">Glycoprotein</keyword>
<dbReference type="GO" id="GO:0016052">
    <property type="term" value="P:carbohydrate catabolic process"/>
    <property type="evidence" value="ECO:0007669"/>
    <property type="project" value="InterPro"/>
</dbReference>
<dbReference type="eggNOG" id="ENOG502QSWP">
    <property type="taxonomic scope" value="Eukaryota"/>
</dbReference>
<dbReference type="SUPFAM" id="SSF48208">
    <property type="entry name" value="Six-hairpin glycosidases"/>
    <property type="match status" value="1"/>
</dbReference>
<keyword evidence="7" id="KW-0472">Membrane</keyword>
<evidence type="ECO:0000256" key="1">
    <source>
        <dbReference type="ARBA" id="ARBA00001452"/>
    </source>
</evidence>
<feature type="region of interest" description="Disordered" evidence="11">
    <location>
        <begin position="356"/>
        <end position="398"/>
    </location>
</feature>
<evidence type="ECO:0000256" key="3">
    <source>
        <dbReference type="ARBA" id="ARBA00009699"/>
    </source>
</evidence>
<dbReference type="FunFam" id="1.50.10.20:FF:000006">
    <property type="entry name" value="Mannan endo-1,6-alpha-mannosidase"/>
    <property type="match status" value="1"/>
</dbReference>
<keyword evidence="5" id="KW-0732">Signal</keyword>
<dbReference type="AlphaFoldDB" id="R7YXW9"/>
<evidence type="ECO:0000256" key="2">
    <source>
        <dbReference type="ARBA" id="ARBA00004308"/>
    </source>
</evidence>
<dbReference type="Proteomes" id="UP000016924">
    <property type="component" value="Unassembled WGS sequence"/>
</dbReference>
<evidence type="ECO:0000313" key="12">
    <source>
        <dbReference type="EMBL" id="EON66511.1"/>
    </source>
</evidence>
<dbReference type="GO" id="GO:0009272">
    <property type="term" value="P:fungal-type cell wall biogenesis"/>
    <property type="evidence" value="ECO:0007669"/>
    <property type="project" value="TreeGrafter"/>
</dbReference>
<proteinExistence type="inferred from homology"/>
<evidence type="ECO:0000256" key="9">
    <source>
        <dbReference type="ARBA" id="ARBA00023295"/>
    </source>
</evidence>
<dbReference type="GO" id="GO:0008496">
    <property type="term" value="F:mannan endo-1,6-alpha-mannosidase activity"/>
    <property type="evidence" value="ECO:0007669"/>
    <property type="project" value="UniProtKB-UniRule"/>
</dbReference>
<comment type="subcellular location">
    <subcellularLocation>
        <location evidence="2">Endomembrane system</location>
    </subcellularLocation>
</comment>
<evidence type="ECO:0000256" key="11">
    <source>
        <dbReference type="SAM" id="MobiDB-lite"/>
    </source>
</evidence>
<dbReference type="InterPro" id="IPR014480">
    <property type="entry name" value="Mannan-1_6-alpha_mannosidase"/>
</dbReference>